<evidence type="ECO:0000259" key="17">
    <source>
        <dbReference type="PROSITE" id="PS50222"/>
    </source>
</evidence>
<dbReference type="GO" id="GO:0005245">
    <property type="term" value="F:voltage-gated calcium channel activity"/>
    <property type="evidence" value="ECO:0007669"/>
    <property type="project" value="InterPro"/>
</dbReference>
<feature type="transmembrane region" description="Helical" evidence="16">
    <location>
        <begin position="414"/>
        <end position="432"/>
    </location>
</feature>
<accession>A0AA35YTY6</accession>
<feature type="transmembrane region" description="Helical" evidence="16">
    <location>
        <begin position="267"/>
        <end position="289"/>
    </location>
</feature>
<evidence type="ECO:0000256" key="10">
    <source>
        <dbReference type="ARBA" id="ARBA00022882"/>
    </source>
</evidence>
<comment type="subunit">
    <text evidence="3">Homodimer.</text>
</comment>
<dbReference type="InterPro" id="IPR011992">
    <property type="entry name" value="EF-hand-dom_pair"/>
</dbReference>
<keyword evidence="19" id="KW-1185">Reference proteome</keyword>
<dbReference type="Gene3D" id="1.10.238.10">
    <property type="entry name" value="EF-hand"/>
    <property type="match status" value="1"/>
</dbReference>
<dbReference type="FunFam" id="1.10.287.70:FF:000129">
    <property type="entry name" value="Two pore calcium channel protein 1"/>
    <property type="match status" value="1"/>
</dbReference>
<dbReference type="SUPFAM" id="SSF47473">
    <property type="entry name" value="EF-hand"/>
    <property type="match status" value="1"/>
</dbReference>
<feature type="transmembrane region" description="Helical" evidence="16">
    <location>
        <begin position="540"/>
        <end position="570"/>
    </location>
</feature>
<dbReference type="GO" id="GO:0034702">
    <property type="term" value="C:monoatomic ion channel complex"/>
    <property type="evidence" value="ECO:0007669"/>
    <property type="project" value="UniProtKB-KW"/>
</dbReference>
<feature type="region of interest" description="Disordered" evidence="15">
    <location>
        <begin position="668"/>
        <end position="691"/>
    </location>
</feature>
<dbReference type="Proteomes" id="UP001177003">
    <property type="component" value="Chromosome 4"/>
</dbReference>
<sequence length="718" mass="83067">MRLCMEEKVVINRVSQAEDGNGLPEEILELPNSESAKLYYIFIRFNIIWKLNCFALITLNFFEKPLWCSSVSKISCGNRDYYYLGELPYLTNAGSLAYKVILILKSLTYFLIAILVVHTLFPVLYKGGQLYWRSHVNKLKAIALLILAADLIVDILNLSPVAIYSFPLRIAPFFRVVFFILSIRDLQDSLIILAGMLGTYLNVMVLSLLFLLISSWLAQVIFEDTQQGTTIFVSYRATLYQMFLLFSTSNNPDVWIPAYKSSRWSSLFFVLFVLLGAYFFTNLILAVVYNGFKSELAKQVGKKDRMKTRILGRSFNLIDENAVGTLDKDQCFQLFEELNKYRTLAKISKQDFELIFDALDDSHDSKIDASEFNDLCSAIDIKFQEEDVEPWLRKFPFYDSPFSKTLKSFVISPIFERVIVFLLLLNLASIIIERMLDTKNNSGQKLMQKVELVFGWIYVIEMALKVYAYGFENYWRDNQNRFDFIVTWFIVIGETITFISPKELEFTSNGEWIRYLLIARMIRLIRLITRVHSFHAFGSVFLTVIPSLMPYLGTIFCVMCIYCSMGIQIFGGKVNAGNPDLPSTDLADNDYLLFNFNDYPNGMVTLFNLLVMGNWQVWMQDYGTLTGSGWTYVYFISFYLITVLLILNLIVAFVLEAFFAEIDLEGSEQEEEEEEHREETGGRRRRAIGTKTRNRRTDILLHQMLSAELHEIRRSSEP</sequence>
<dbReference type="GO" id="GO:0005774">
    <property type="term" value="C:vacuolar membrane"/>
    <property type="evidence" value="ECO:0007669"/>
    <property type="project" value="TreeGrafter"/>
</dbReference>
<evidence type="ECO:0000256" key="1">
    <source>
        <dbReference type="ARBA" id="ARBA00004141"/>
    </source>
</evidence>
<dbReference type="Gene3D" id="1.10.287.70">
    <property type="match status" value="2"/>
</dbReference>
<keyword evidence="5" id="KW-0109">Calcium transport</keyword>
<dbReference type="SUPFAM" id="SSF81324">
    <property type="entry name" value="Voltage-gated potassium channels"/>
    <property type="match status" value="1"/>
</dbReference>
<dbReference type="PANTHER" id="PTHR46988:SF2">
    <property type="entry name" value="TWO PORE CALCIUM CHANNEL PROTEIN 1"/>
    <property type="match status" value="1"/>
</dbReference>
<evidence type="ECO:0000256" key="15">
    <source>
        <dbReference type="SAM" id="MobiDB-lite"/>
    </source>
</evidence>
<evidence type="ECO:0000256" key="12">
    <source>
        <dbReference type="ARBA" id="ARBA00023065"/>
    </source>
</evidence>
<feature type="transmembrane region" description="Helical" evidence="16">
    <location>
        <begin position="482"/>
        <end position="500"/>
    </location>
</feature>
<dbReference type="Gene3D" id="1.20.120.350">
    <property type="entry name" value="Voltage-gated potassium channels. Chain C"/>
    <property type="match status" value="1"/>
</dbReference>
<feature type="transmembrane region" description="Helical" evidence="16">
    <location>
        <begin position="107"/>
        <end position="125"/>
    </location>
</feature>
<dbReference type="GO" id="GO:0019722">
    <property type="term" value="P:calcium-mediated signaling"/>
    <property type="evidence" value="ECO:0007669"/>
    <property type="project" value="UniProtKB-ARBA"/>
</dbReference>
<evidence type="ECO:0000313" key="19">
    <source>
        <dbReference type="Proteomes" id="UP001177003"/>
    </source>
</evidence>
<name>A0AA35YTY6_LACSI</name>
<keyword evidence="9" id="KW-0106">Calcium</keyword>
<gene>
    <name evidence="18" type="ORF">LSALG_LOCUS19807</name>
</gene>
<dbReference type="InterPro" id="IPR044581">
    <property type="entry name" value="TPC1_plant"/>
</dbReference>
<keyword evidence="7 16" id="KW-0812">Transmembrane</keyword>
<reference evidence="18" key="1">
    <citation type="submission" date="2023-04" db="EMBL/GenBank/DDBJ databases">
        <authorList>
            <person name="Vijverberg K."/>
            <person name="Xiong W."/>
            <person name="Schranz E."/>
        </authorList>
    </citation>
    <scope>NUCLEOTIDE SEQUENCE</scope>
</reference>
<evidence type="ECO:0000256" key="7">
    <source>
        <dbReference type="ARBA" id="ARBA00022692"/>
    </source>
</evidence>
<dbReference type="FunFam" id="1.10.287.70:FF:000094">
    <property type="entry name" value="Two pore calcium channel protein 1"/>
    <property type="match status" value="1"/>
</dbReference>
<dbReference type="EMBL" id="OX465080">
    <property type="protein sequence ID" value="CAI9280049.1"/>
    <property type="molecule type" value="Genomic_DNA"/>
</dbReference>
<evidence type="ECO:0000256" key="8">
    <source>
        <dbReference type="ARBA" id="ARBA00022737"/>
    </source>
</evidence>
<organism evidence="18 19">
    <name type="scientific">Lactuca saligna</name>
    <name type="common">Willowleaf lettuce</name>
    <dbReference type="NCBI Taxonomy" id="75948"/>
    <lineage>
        <taxon>Eukaryota</taxon>
        <taxon>Viridiplantae</taxon>
        <taxon>Streptophyta</taxon>
        <taxon>Embryophyta</taxon>
        <taxon>Tracheophyta</taxon>
        <taxon>Spermatophyta</taxon>
        <taxon>Magnoliopsida</taxon>
        <taxon>eudicotyledons</taxon>
        <taxon>Gunneridae</taxon>
        <taxon>Pentapetalae</taxon>
        <taxon>asterids</taxon>
        <taxon>campanulids</taxon>
        <taxon>Asterales</taxon>
        <taxon>Asteraceae</taxon>
        <taxon>Cichorioideae</taxon>
        <taxon>Cichorieae</taxon>
        <taxon>Lactucinae</taxon>
        <taxon>Lactuca</taxon>
    </lineage>
</organism>
<evidence type="ECO:0000256" key="16">
    <source>
        <dbReference type="SAM" id="Phobius"/>
    </source>
</evidence>
<keyword evidence="14" id="KW-0407">Ion channel</keyword>
<evidence type="ECO:0000256" key="5">
    <source>
        <dbReference type="ARBA" id="ARBA00022568"/>
    </source>
</evidence>
<evidence type="ECO:0000256" key="11">
    <source>
        <dbReference type="ARBA" id="ARBA00022989"/>
    </source>
</evidence>
<dbReference type="InterPro" id="IPR002048">
    <property type="entry name" value="EF_hand_dom"/>
</dbReference>
<feature type="transmembrane region" description="Helical" evidence="16">
    <location>
        <begin position="162"/>
        <end position="183"/>
    </location>
</feature>
<dbReference type="FunFam" id="1.20.120.350:FF:000055">
    <property type="entry name" value="Two pore calcium channel protein 1"/>
    <property type="match status" value="1"/>
</dbReference>
<evidence type="ECO:0000256" key="2">
    <source>
        <dbReference type="ARBA" id="ARBA00009286"/>
    </source>
</evidence>
<feature type="transmembrane region" description="Helical" evidence="16">
    <location>
        <begin position="452"/>
        <end position="470"/>
    </location>
</feature>
<keyword evidence="4" id="KW-0813">Transport</keyword>
<evidence type="ECO:0000256" key="14">
    <source>
        <dbReference type="ARBA" id="ARBA00023303"/>
    </source>
</evidence>
<proteinExistence type="inferred from homology"/>
<comment type="similarity">
    <text evidence="2">Belongs to the calcium channel alpha-1 subunit (TC 1.A.1.11) family. Two pore calcium channel subfamily.</text>
</comment>
<evidence type="ECO:0000256" key="9">
    <source>
        <dbReference type="ARBA" id="ARBA00022837"/>
    </source>
</evidence>
<feature type="transmembrane region" description="Helical" evidence="16">
    <location>
        <begin position="632"/>
        <end position="655"/>
    </location>
</feature>
<feature type="transmembrane region" description="Helical" evidence="16">
    <location>
        <begin position="190"/>
        <end position="213"/>
    </location>
</feature>
<dbReference type="PROSITE" id="PS50222">
    <property type="entry name" value="EF_HAND_2"/>
    <property type="match status" value="1"/>
</dbReference>
<feature type="domain" description="EF-hand" evidence="17">
    <location>
        <begin position="347"/>
        <end position="382"/>
    </location>
</feature>
<evidence type="ECO:0000256" key="13">
    <source>
        <dbReference type="ARBA" id="ARBA00023136"/>
    </source>
</evidence>
<dbReference type="GO" id="GO:0005509">
    <property type="term" value="F:calcium ion binding"/>
    <property type="evidence" value="ECO:0007669"/>
    <property type="project" value="InterPro"/>
</dbReference>
<keyword evidence="8" id="KW-0677">Repeat</keyword>
<dbReference type="PANTHER" id="PTHR46988">
    <property type="entry name" value="TWO PORE CALCIUM CHANNEL PROTEIN 1"/>
    <property type="match status" value="1"/>
</dbReference>
<dbReference type="AlphaFoldDB" id="A0AA35YTY6"/>
<keyword evidence="6" id="KW-0107">Calcium channel</keyword>
<keyword evidence="13 16" id="KW-0472">Membrane</keyword>
<keyword evidence="12" id="KW-0406">Ion transport</keyword>
<comment type="subcellular location">
    <subcellularLocation>
        <location evidence="1">Membrane</location>
        <topology evidence="1">Multi-pass membrane protein</topology>
    </subcellularLocation>
</comment>
<evidence type="ECO:0000313" key="18">
    <source>
        <dbReference type="EMBL" id="CAI9280049.1"/>
    </source>
</evidence>
<evidence type="ECO:0000256" key="6">
    <source>
        <dbReference type="ARBA" id="ARBA00022673"/>
    </source>
</evidence>
<keyword evidence="11 16" id="KW-1133">Transmembrane helix</keyword>
<evidence type="ECO:0000256" key="3">
    <source>
        <dbReference type="ARBA" id="ARBA00011738"/>
    </source>
</evidence>
<keyword evidence="10" id="KW-0851">Voltage-gated channel</keyword>
<dbReference type="InterPro" id="IPR027359">
    <property type="entry name" value="Volt_channel_dom_sf"/>
</dbReference>
<dbReference type="GO" id="GO:0000325">
    <property type="term" value="C:plant-type vacuole"/>
    <property type="evidence" value="ECO:0007669"/>
    <property type="project" value="TreeGrafter"/>
</dbReference>
<evidence type="ECO:0000256" key="4">
    <source>
        <dbReference type="ARBA" id="ARBA00022448"/>
    </source>
</evidence>
<dbReference type="Pfam" id="PF00520">
    <property type="entry name" value="Ion_trans"/>
    <property type="match status" value="2"/>
</dbReference>
<protein>
    <recommendedName>
        <fullName evidence="17">EF-hand domain-containing protein</fullName>
    </recommendedName>
</protein>
<dbReference type="InterPro" id="IPR005821">
    <property type="entry name" value="Ion_trans_dom"/>
</dbReference>